<dbReference type="Proteomes" id="UP000299102">
    <property type="component" value="Unassembled WGS sequence"/>
</dbReference>
<dbReference type="EMBL" id="BGZK01000382">
    <property type="protein sequence ID" value="GBP40526.1"/>
    <property type="molecule type" value="Genomic_DNA"/>
</dbReference>
<keyword evidence="3" id="KW-1185">Reference proteome</keyword>
<protein>
    <submittedName>
        <fullName evidence="2">Uncharacterized protein</fullName>
    </submittedName>
</protein>
<reference evidence="2 3" key="1">
    <citation type="journal article" date="2019" name="Commun. Biol.">
        <title>The bagworm genome reveals a unique fibroin gene that provides high tensile strength.</title>
        <authorList>
            <person name="Kono N."/>
            <person name="Nakamura H."/>
            <person name="Ohtoshi R."/>
            <person name="Tomita M."/>
            <person name="Numata K."/>
            <person name="Arakawa K."/>
        </authorList>
    </citation>
    <scope>NUCLEOTIDE SEQUENCE [LARGE SCALE GENOMIC DNA]</scope>
</reference>
<feature type="region of interest" description="Disordered" evidence="1">
    <location>
        <begin position="95"/>
        <end position="116"/>
    </location>
</feature>
<accession>A0A4C1VN35</accession>
<dbReference type="AlphaFoldDB" id="A0A4C1VN35"/>
<evidence type="ECO:0000256" key="1">
    <source>
        <dbReference type="SAM" id="MobiDB-lite"/>
    </source>
</evidence>
<evidence type="ECO:0000313" key="3">
    <source>
        <dbReference type="Proteomes" id="UP000299102"/>
    </source>
</evidence>
<proteinExistence type="predicted"/>
<name>A0A4C1VN35_EUMVA</name>
<comment type="caution">
    <text evidence="2">The sequence shown here is derived from an EMBL/GenBank/DDBJ whole genome shotgun (WGS) entry which is preliminary data.</text>
</comment>
<sequence>MSNVARSHGEGKETDKTCFHQNLQRQRLQRGRFRDVSRLAACKTWLGTLLGETPARRYNDVFISTTVCNEYARPCRHVGVRMLRTMRPNALRAKVHRGDSAPGARRRPCCAPASRPPSATSRFTSLERNHFYSVFDLLSEQCGARAARERFEYLTSSENIPAPRPKPAPPFRSLVVYVCSASFWFVESKLEKRETQ</sequence>
<organism evidence="2 3">
    <name type="scientific">Eumeta variegata</name>
    <name type="common">Bagworm moth</name>
    <name type="synonym">Eumeta japonica</name>
    <dbReference type="NCBI Taxonomy" id="151549"/>
    <lineage>
        <taxon>Eukaryota</taxon>
        <taxon>Metazoa</taxon>
        <taxon>Ecdysozoa</taxon>
        <taxon>Arthropoda</taxon>
        <taxon>Hexapoda</taxon>
        <taxon>Insecta</taxon>
        <taxon>Pterygota</taxon>
        <taxon>Neoptera</taxon>
        <taxon>Endopterygota</taxon>
        <taxon>Lepidoptera</taxon>
        <taxon>Glossata</taxon>
        <taxon>Ditrysia</taxon>
        <taxon>Tineoidea</taxon>
        <taxon>Psychidae</taxon>
        <taxon>Oiketicinae</taxon>
        <taxon>Eumeta</taxon>
    </lineage>
</organism>
<evidence type="ECO:0000313" key="2">
    <source>
        <dbReference type="EMBL" id="GBP40526.1"/>
    </source>
</evidence>
<gene>
    <name evidence="2" type="ORF">EVAR_30585_1</name>
</gene>